<protein>
    <recommendedName>
        <fullName evidence="3">Myb-like domain-containing protein</fullName>
    </recommendedName>
</protein>
<keyword evidence="2" id="KW-1185">Reference proteome</keyword>
<proteinExistence type="predicted"/>
<dbReference type="EMBL" id="KN835302">
    <property type="protein sequence ID" value="KIK40436.1"/>
    <property type="molecule type" value="Genomic_DNA"/>
</dbReference>
<gene>
    <name evidence="1" type="ORF">CY34DRAFT_39543</name>
</gene>
<feature type="non-terminal residue" evidence="1">
    <location>
        <position position="1"/>
    </location>
</feature>
<organism evidence="1 2">
    <name type="scientific">Suillus luteus UH-Slu-Lm8-n1</name>
    <dbReference type="NCBI Taxonomy" id="930992"/>
    <lineage>
        <taxon>Eukaryota</taxon>
        <taxon>Fungi</taxon>
        <taxon>Dikarya</taxon>
        <taxon>Basidiomycota</taxon>
        <taxon>Agaricomycotina</taxon>
        <taxon>Agaricomycetes</taxon>
        <taxon>Agaricomycetidae</taxon>
        <taxon>Boletales</taxon>
        <taxon>Suillineae</taxon>
        <taxon>Suillaceae</taxon>
        <taxon>Suillus</taxon>
    </lineage>
</organism>
<reference evidence="1 2" key="1">
    <citation type="submission" date="2014-04" db="EMBL/GenBank/DDBJ databases">
        <authorList>
            <consortium name="DOE Joint Genome Institute"/>
            <person name="Kuo A."/>
            <person name="Ruytinx J."/>
            <person name="Rineau F."/>
            <person name="Colpaert J."/>
            <person name="Kohler A."/>
            <person name="Nagy L.G."/>
            <person name="Floudas D."/>
            <person name="Copeland A."/>
            <person name="Barry K.W."/>
            <person name="Cichocki N."/>
            <person name="Veneault-Fourrey C."/>
            <person name="LaButti K."/>
            <person name="Lindquist E.A."/>
            <person name="Lipzen A."/>
            <person name="Lundell T."/>
            <person name="Morin E."/>
            <person name="Murat C."/>
            <person name="Sun H."/>
            <person name="Tunlid A."/>
            <person name="Henrissat B."/>
            <person name="Grigoriev I.V."/>
            <person name="Hibbett D.S."/>
            <person name="Martin F."/>
            <person name="Nordberg H.P."/>
            <person name="Cantor M.N."/>
            <person name="Hua S.X."/>
        </authorList>
    </citation>
    <scope>NUCLEOTIDE SEQUENCE [LARGE SCALE GENOMIC DNA]</scope>
    <source>
        <strain evidence="1 2">UH-Slu-Lm8-n1</strain>
    </source>
</reference>
<accession>A0A0D0AFF6</accession>
<evidence type="ECO:0000313" key="1">
    <source>
        <dbReference type="EMBL" id="KIK40436.1"/>
    </source>
</evidence>
<feature type="non-terminal residue" evidence="1">
    <location>
        <position position="126"/>
    </location>
</feature>
<dbReference type="STRING" id="930992.A0A0D0AFF6"/>
<dbReference type="AlphaFoldDB" id="A0A0D0AFF6"/>
<dbReference type="Proteomes" id="UP000054485">
    <property type="component" value="Unassembled WGS sequence"/>
</dbReference>
<name>A0A0D0AFF6_9AGAM</name>
<evidence type="ECO:0000313" key="2">
    <source>
        <dbReference type="Proteomes" id="UP000054485"/>
    </source>
</evidence>
<dbReference type="InParanoid" id="A0A0D0AFF6"/>
<reference evidence="2" key="2">
    <citation type="submission" date="2015-01" db="EMBL/GenBank/DDBJ databases">
        <title>Evolutionary Origins and Diversification of the Mycorrhizal Mutualists.</title>
        <authorList>
            <consortium name="DOE Joint Genome Institute"/>
            <consortium name="Mycorrhizal Genomics Consortium"/>
            <person name="Kohler A."/>
            <person name="Kuo A."/>
            <person name="Nagy L.G."/>
            <person name="Floudas D."/>
            <person name="Copeland A."/>
            <person name="Barry K.W."/>
            <person name="Cichocki N."/>
            <person name="Veneault-Fourrey C."/>
            <person name="LaButti K."/>
            <person name="Lindquist E.A."/>
            <person name="Lipzen A."/>
            <person name="Lundell T."/>
            <person name="Morin E."/>
            <person name="Murat C."/>
            <person name="Riley R."/>
            <person name="Ohm R."/>
            <person name="Sun H."/>
            <person name="Tunlid A."/>
            <person name="Henrissat B."/>
            <person name="Grigoriev I.V."/>
            <person name="Hibbett D.S."/>
            <person name="Martin F."/>
        </authorList>
    </citation>
    <scope>NUCLEOTIDE SEQUENCE [LARGE SCALE GENOMIC DNA]</scope>
    <source>
        <strain evidence="2">UH-Slu-Lm8-n1</strain>
    </source>
</reference>
<dbReference type="OrthoDB" id="2668854at2759"/>
<evidence type="ECO:0008006" key="3">
    <source>
        <dbReference type="Google" id="ProtNLM"/>
    </source>
</evidence>
<dbReference type="HOGENOM" id="CLU_082499_5_1_1"/>
<sequence>PKAQWNLAEIEAFLTYLISVKSTMAGTDFKEITFNVAAQKIASKQTSGPLQTRAQCKNKWGLLVYNAIEAYCNKSSCYWDNEHGTNIEGSSAEALWDEYVSKKTNALLKPFKTIGWPYYSMMKQIL</sequence>